<feature type="transmembrane region" description="Helical" evidence="1">
    <location>
        <begin position="12"/>
        <end position="32"/>
    </location>
</feature>
<organism evidence="3 4">
    <name type="scientific">Crenobacter intestini</name>
    <dbReference type="NCBI Taxonomy" id="2563443"/>
    <lineage>
        <taxon>Bacteria</taxon>
        <taxon>Pseudomonadati</taxon>
        <taxon>Pseudomonadota</taxon>
        <taxon>Betaproteobacteria</taxon>
        <taxon>Neisseriales</taxon>
        <taxon>Neisseriaceae</taxon>
        <taxon>Crenobacter</taxon>
    </lineage>
</organism>
<dbReference type="AlphaFoldDB" id="A0A4T0V159"/>
<dbReference type="Proteomes" id="UP000308891">
    <property type="component" value="Unassembled WGS sequence"/>
</dbReference>
<keyword evidence="4" id="KW-1185">Reference proteome</keyword>
<evidence type="ECO:0000259" key="2">
    <source>
        <dbReference type="Pfam" id="PF13400"/>
    </source>
</evidence>
<reference evidence="3 4" key="1">
    <citation type="submission" date="2019-04" db="EMBL/GenBank/DDBJ databases">
        <title>Crenobacter sp. nov.</title>
        <authorList>
            <person name="Shi S."/>
        </authorList>
    </citation>
    <scope>NUCLEOTIDE SEQUENCE [LARGE SCALE GENOMIC DNA]</scope>
    <source>
        <strain evidence="3 4">GY 70310</strain>
    </source>
</reference>
<evidence type="ECO:0000256" key="1">
    <source>
        <dbReference type="SAM" id="Phobius"/>
    </source>
</evidence>
<accession>A0A4T0V159</accession>
<comment type="caution">
    <text evidence="3">The sequence shown here is derived from an EMBL/GenBank/DDBJ whole genome shotgun (WGS) entry which is preliminary data.</text>
</comment>
<evidence type="ECO:0000313" key="3">
    <source>
        <dbReference type="EMBL" id="TIC85248.1"/>
    </source>
</evidence>
<gene>
    <name evidence="3" type="ORF">E5K04_04420</name>
</gene>
<protein>
    <recommendedName>
        <fullName evidence="2">Putative Flp pilus-assembly TadG-like N-terminal domain-containing protein</fullName>
    </recommendedName>
</protein>
<dbReference type="Pfam" id="PF13400">
    <property type="entry name" value="Tad"/>
    <property type="match status" value="1"/>
</dbReference>
<keyword evidence="1" id="KW-0472">Membrane</keyword>
<name>A0A4T0V159_9NEIS</name>
<evidence type="ECO:0000313" key="4">
    <source>
        <dbReference type="Proteomes" id="UP000308891"/>
    </source>
</evidence>
<dbReference type="RefSeq" id="WP_136551696.1">
    <property type="nucleotide sequence ID" value="NZ_STGJ01000003.1"/>
</dbReference>
<dbReference type="InterPro" id="IPR028087">
    <property type="entry name" value="Tad_N"/>
</dbReference>
<dbReference type="EMBL" id="STGJ01000003">
    <property type="protein sequence ID" value="TIC85248.1"/>
    <property type="molecule type" value="Genomic_DNA"/>
</dbReference>
<sequence length="409" mass="43559">MKRLLRKQQRGAVALIVALSLVAMIGFLGLVVDLGRLYINKSELANAADACALAAARELGVPPIADSLQRAVAAGQLVGGRNNVDFQGNPVTVSASDITFSDKLASEYKPYGSADPAKAKYVRCELPRSGILPWFMQVLGIGAQSVSAQAVASQQQSQISCGLPLGICKPTPPQCLHGGTPDAYGFCKGEWYGSKLEAGITGSFNWIDYTPSGGGSNELSDLISGTGECNLKVKQEVGAPGNKDSLDKAWNSRFGVYQGNLRVSDATPDFTGHAYTPKNWSSTYNAFADFKIQRKTYEKYQKDTESELGLNTNGNLYTGDLSQVGADRRVVTIPIMDCKDWGKTNHKAPIQAFACVLMLHPMSKPLKGEDPPALVEYLGRADEPGSPCITQGLPGSGVAIGPKVPGLVR</sequence>
<feature type="domain" description="Putative Flp pilus-assembly TadG-like N-terminal" evidence="2">
    <location>
        <begin position="11"/>
        <end position="57"/>
    </location>
</feature>
<dbReference type="OrthoDB" id="8595764at2"/>
<keyword evidence="1" id="KW-0812">Transmembrane</keyword>
<proteinExistence type="predicted"/>
<keyword evidence="1" id="KW-1133">Transmembrane helix</keyword>